<dbReference type="InterPro" id="IPR005532">
    <property type="entry name" value="SUMF_dom"/>
</dbReference>
<sequence>MKRLLKNGARFLLVTVGIVLLTSLAINASDSLTGNGGNFLAQLVGIEQSVCPTGMVHVPAALTFSCVDEYEATPNKDCPVSLTASQLDTDINLGQNTCMAASQSELQPWRHVTREQAVVLCTRAGKRLPSAAEWYQAALGTEAGVCNVSSGEVATGEQFAECRSAVGIKNAVGNVWEWVSDDVIDGMYQGRSLPATGYVAQVDAGGVATVTGENLTDEMLGGYFWSKGEGAFGIIRGGFYGSKADASSYTMHAYTVPTFRGAAVGFRCVK</sequence>
<evidence type="ECO:0000259" key="1">
    <source>
        <dbReference type="Pfam" id="PF03781"/>
    </source>
</evidence>
<reference evidence="2 3" key="1">
    <citation type="journal article" date="2016" name="Nat. Commun.">
        <title>Thousands of microbial genomes shed light on interconnected biogeochemical processes in an aquifer system.</title>
        <authorList>
            <person name="Anantharaman K."/>
            <person name="Brown C.T."/>
            <person name="Hug L.A."/>
            <person name="Sharon I."/>
            <person name="Castelle C.J."/>
            <person name="Probst A.J."/>
            <person name="Thomas B.C."/>
            <person name="Singh A."/>
            <person name="Wilkins M.J."/>
            <person name="Karaoz U."/>
            <person name="Brodie E.L."/>
            <person name="Williams K.H."/>
            <person name="Hubbard S.S."/>
            <person name="Banfield J.F."/>
        </authorList>
    </citation>
    <scope>NUCLEOTIDE SEQUENCE [LARGE SCALE GENOMIC DNA]</scope>
</reference>
<proteinExistence type="predicted"/>
<comment type="caution">
    <text evidence="2">The sequence shown here is derived from an EMBL/GenBank/DDBJ whole genome shotgun (WGS) entry which is preliminary data.</text>
</comment>
<dbReference type="Proteomes" id="UP000177325">
    <property type="component" value="Unassembled WGS sequence"/>
</dbReference>
<gene>
    <name evidence="2" type="ORF">A3G90_03025</name>
</gene>
<dbReference type="Gene3D" id="3.90.1580.10">
    <property type="entry name" value="paralog of FGE (formylglycine-generating enzyme)"/>
    <property type="match status" value="1"/>
</dbReference>
<dbReference type="InterPro" id="IPR016187">
    <property type="entry name" value="CTDL_fold"/>
</dbReference>
<evidence type="ECO:0000313" key="2">
    <source>
        <dbReference type="EMBL" id="OGG85011.1"/>
    </source>
</evidence>
<dbReference type="InterPro" id="IPR042095">
    <property type="entry name" value="SUMF_sf"/>
</dbReference>
<dbReference type="AlphaFoldDB" id="A0A1F6FGM6"/>
<feature type="domain" description="Sulfatase-modifying factor enzyme-like" evidence="1">
    <location>
        <begin position="158"/>
        <end position="270"/>
    </location>
</feature>
<evidence type="ECO:0000313" key="3">
    <source>
        <dbReference type="Proteomes" id="UP000177325"/>
    </source>
</evidence>
<organism evidence="2 3">
    <name type="scientific">Candidatus Kaiserbacteria bacterium RIFCSPLOWO2_12_FULL_45_26</name>
    <dbReference type="NCBI Taxonomy" id="1798525"/>
    <lineage>
        <taxon>Bacteria</taxon>
        <taxon>Candidatus Kaiseribacteriota</taxon>
    </lineage>
</organism>
<dbReference type="Pfam" id="PF03781">
    <property type="entry name" value="FGE-sulfatase"/>
    <property type="match status" value="1"/>
</dbReference>
<dbReference type="STRING" id="1798525.A3G90_03025"/>
<dbReference type="SUPFAM" id="SSF56436">
    <property type="entry name" value="C-type lectin-like"/>
    <property type="match status" value="1"/>
</dbReference>
<dbReference type="EMBL" id="MFMM01000001">
    <property type="protein sequence ID" value="OGG85011.1"/>
    <property type="molecule type" value="Genomic_DNA"/>
</dbReference>
<name>A0A1F6FGM6_9BACT</name>
<protein>
    <recommendedName>
        <fullName evidence="1">Sulfatase-modifying factor enzyme-like domain-containing protein</fullName>
    </recommendedName>
</protein>
<accession>A0A1F6FGM6</accession>